<gene>
    <name evidence="8" type="ORF">ACFO0C_15600</name>
</gene>
<dbReference type="NCBIfam" id="NF006521">
    <property type="entry name" value="PRK08965.1-5"/>
    <property type="match status" value="1"/>
</dbReference>
<accession>A0ABV8ITQ1</accession>
<organism evidence="8 9">
    <name type="scientific">Actinoplanes subglobosus</name>
    <dbReference type="NCBI Taxonomy" id="1547892"/>
    <lineage>
        <taxon>Bacteria</taxon>
        <taxon>Bacillati</taxon>
        <taxon>Actinomycetota</taxon>
        <taxon>Actinomycetes</taxon>
        <taxon>Micromonosporales</taxon>
        <taxon>Micromonosporaceae</taxon>
        <taxon>Actinoplanes</taxon>
    </lineage>
</organism>
<evidence type="ECO:0000313" key="9">
    <source>
        <dbReference type="Proteomes" id="UP001595867"/>
    </source>
</evidence>
<dbReference type="RefSeq" id="WP_378067669.1">
    <property type="nucleotide sequence ID" value="NZ_JBHSBL010000015.1"/>
</dbReference>
<comment type="similarity">
    <text evidence="2">Belongs to the CPA3 antiporters (TC 2.A.63) subunit E family.</text>
</comment>
<feature type="transmembrane region" description="Helical" evidence="7">
    <location>
        <begin position="31"/>
        <end position="51"/>
    </location>
</feature>
<name>A0ABV8ITQ1_9ACTN</name>
<keyword evidence="3" id="KW-1003">Cell membrane</keyword>
<evidence type="ECO:0000256" key="3">
    <source>
        <dbReference type="ARBA" id="ARBA00022475"/>
    </source>
</evidence>
<comment type="caution">
    <text evidence="8">The sequence shown here is derived from an EMBL/GenBank/DDBJ whole genome shotgun (WGS) entry which is preliminary data.</text>
</comment>
<protein>
    <submittedName>
        <fullName evidence="8">Na+/H+ antiporter subunit E</fullName>
    </submittedName>
</protein>
<keyword evidence="9" id="KW-1185">Reference proteome</keyword>
<feature type="transmembrane region" description="Helical" evidence="7">
    <location>
        <begin position="63"/>
        <end position="83"/>
    </location>
</feature>
<evidence type="ECO:0000256" key="2">
    <source>
        <dbReference type="ARBA" id="ARBA00006228"/>
    </source>
</evidence>
<dbReference type="EMBL" id="JBHSBL010000015">
    <property type="protein sequence ID" value="MFC4066357.1"/>
    <property type="molecule type" value="Genomic_DNA"/>
</dbReference>
<evidence type="ECO:0000256" key="7">
    <source>
        <dbReference type="SAM" id="Phobius"/>
    </source>
</evidence>
<evidence type="ECO:0000256" key="6">
    <source>
        <dbReference type="ARBA" id="ARBA00023136"/>
    </source>
</evidence>
<dbReference type="Proteomes" id="UP001595867">
    <property type="component" value="Unassembled WGS sequence"/>
</dbReference>
<keyword evidence="6 7" id="KW-0472">Membrane</keyword>
<evidence type="ECO:0000256" key="4">
    <source>
        <dbReference type="ARBA" id="ARBA00022692"/>
    </source>
</evidence>
<dbReference type="PANTHER" id="PTHR34584">
    <property type="entry name" value="NA(+)/H(+) ANTIPORTER SUBUNIT E1"/>
    <property type="match status" value="1"/>
</dbReference>
<evidence type="ECO:0000313" key="8">
    <source>
        <dbReference type="EMBL" id="MFC4066357.1"/>
    </source>
</evidence>
<keyword evidence="5 7" id="KW-1133">Transmembrane helix</keyword>
<dbReference type="Pfam" id="PF01899">
    <property type="entry name" value="MNHE"/>
    <property type="match status" value="1"/>
</dbReference>
<sequence length="183" mass="20017">MDRARDRVLAVVALTVVWVLLWGVFSWFTLLGGLLVSMLVLAVFPLPPVTFAGRLRPVGLARFAVRFMTDLVVASFQLVWTAFAGRRVPRSAVLAVRLAVRSDLHLTLCAEAVSLVPGSLIVDTDRAEGVLYIHVFDVTGAADMERFRRDVRELEERIVRAVGSDAEISMLAAGAGSIQEVAR</sequence>
<comment type="subcellular location">
    <subcellularLocation>
        <location evidence="1">Cell membrane</location>
        <topology evidence="1">Multi-pass membrane protein</topology>
    </subcellularLocation>
</comment>
<dbReference type="InterPro" id="IPR002758">
    <property type="entry name" value="Cation_antiport_E"/>
</dbReference>
<feature type="transmembrane region" description="Helical" evidence="7">
    <location>
        <begin position="7"/>
        <end position="25"/>
    </location>
</feature>
<evidence type="ECO:0000256" key="5">
    <source>
        <dbReference type="ARBA" id="ARBA00022989"/>
    </source>
</evidence>
<evidence type="ECO:0000256" key="1">
    <source>
        <dbReference type="ARBA" id="ARBA00004651"/>
    </source>
</evidence>
<reference evidence="9" key="1">
    <citation type="journal article" date="2019" name="Int. J. Syst. Evol. Microbiol.">
        <title>The Global Catalogue of Microorganisms (GCM) 10K type strain sequencing project: providing services to taxonomists for standard genome sequencing and annotation.</title>
        <authorList>
            <consortium name="The Broad Institute Genomics Platform"/>
            <consortium name="The Broad Institute Genome Sequencing Center for Infectious Disease"/>
            <person name="Wu L."/>
            <person name="Ma J."/>
        </authorList>
    </citation>
    <scope>NUCLEOTIDE SEQUENCE [LARGE SCALE GENOMIC DNA]</scope>
    <source>
        <strain evidence="9">TBRC 5832</strain>
    </source>
</reference>
<proteinExistence type="inferred from homology"/>
<dbReference type="PANTHER" id="PTHR34584:SF1">
    <property type="entry name" value="NA(+)_H(+) ANTIPORTER SUBUNIT E1"/>
    <property type="match status" value="1"/>
</dbReference>
<keyword evidence="4 7" id="KW-0812">Transmembrane</keyword>